<accession>D5HKL5</accession>
<organism evidence="1">
    <name type="scientific">Capnocytophaga sputigena</name>
    <dbReference type="NCBI Taxonomy" id="1019"/>
    <lineage>
        <taxon>Bacteria</taxon>
        <taxon>Pseudomonadati</taxon>
        <taxon>Bacteroidota</taxon>
        <taxon>Flavobacteriia</taxon>
        <taxon>Flavobacteriales</taxon>
        <taxon>Flavobacteriaceae</taxon>
        <taxon>Capnocytophaga</taxon>
    </lineage>
</organism>
<dbReference type="RefSeq" id="WP_278639209.1">
    <property type="nucleotide sequence ID" value="NZ_CAJPRX010000068.1"/>
</dbReference>
<dbReference type="Pfam" id="PF08888">
    <property type="entry name" value="HopJ"/>
    <property type="match status" value="1"/>
</dbReference>
<dbReference type="EMBL" id="GQ217533">
    <property type="protein sequence ID" value="ADD82979.1"/>
    <property type="molecule type" value="Genomic_DNA"/>
</dbReference>
<dbReference type="InterPro" id="IPR038604">
    <property type="entry name" value="HopJ_sf"/>
</dbReference>
<proteinExistence type="predicted"/>
<name>D5HKL5_CAPSP</name>
<dbReference type="InterPro" id="IPR014984">
    <property type="entry name" value="HopJ"/>
</dbReference>
<sequence>MNLLDKIKQNPEEISFDEVIAYIDEHYDFVPTAFQNGEVLNEENQNNGSCKIFSFAKKLGLNEKNTLFLFGDFYRKDVLGDLQGTNHQNIRNFMKTGWEGIKFHRESLIEK</sequence>
<reference evidence="1" key="1">
    <citation type="journal article" date="2010" name="Antimicrob. Agents Chemother.">
        <title>Characterization of CSP-1, a novel extended-spectrum beta-lactamase produced by a clinical isolate of Capnocytophaga sputigena.</title>
        <authorList>
            <person name="Guillon H."/>
            <person name="Eb F."/>
            <person name="Mammeri H."/>
        </authorList>
    </citation>
    <scope>NUCLEOTIDE SEQUENCE</scope>
    <source>
        <strain evidence="1">NOR</strain>
    </source>
</reference>
<dbReference type="Gene3D" id="3.20.160.10">
    <property type="entry name" value="vpa0580 domain like"/>
    <property type="match status" value="1"/>
</dbReference>
<dbReference type="AlphaFoldDB" id="D5HKL5"/>
<protein>
    <submittedName>
        <fullName evidence="1">Putative HopPmaJ type III effector</fullName>
    </submittedName>
</protein>
<evidence type="ECO:0000313" key="1">
    <source>
        <dbReference type="EMBL" id="ADD82979.1"/>
    </source>
</evidence>